<dbReference type="SUPFAM" id="SSF46955">
    <property type="entry name" value="Putative DNA-binding domain"/>
    <property type="match status" value="1"/>
</dbReference>
<protein>
    <recommendedName>
        <fullName evidence="1">Helix-turn-helix domain-containing protein</fullName>
    </recommendedName>
</protein>
<evidence type="ECO:0000313" key="2">
    <source>
        <dbReference type="EMBL" id="KYD20924.1"/>
    </source>
</evidence>
<dbReference type="OrthoDB" id="515428at2"/>
<proteinExistence type="predicted"/>
<feature type="domain" description="Helix-turn-helix" evidence="1">
    <location>
        <begin position="4"/>
        <end position="53"/>
    </location>
</feature>
<gene>
    <name evidence="2" type="ORF">B4135_1751</name>
</gene>
<dbReference type="Gene3D" id="1.10.1660.10">
    <property type="match status" value="1"/>
</dbReference>
<dbReference type="Pfam" id="PF12728">
    <property type="entry name" value="HTH_17"/>
    <property type="match status" value="1"/>
</dbReference>
<reference evidence="2 3" key="1">
    <citation type="submission" date="2016-01" db="EMBL/GenBank/DDBJ databases">
        <title>Draft Genome Sequences of Seven Thermophilic Sporeformers Isolated from Foods.</title>
        <authorList>
            <person name="Berendsen E.M."/>
            <person name="Wells-Bennik M.H."/>
            <person name="Krawcyk A.O."/>
            <person name="De Jong A."/>
            <person name="Holsappel S."/>
            <person name="Eijlander R.T."/>
            <person name="Kuipers O.P."/>
        </authorList>
    </citation>
    <scope>NUCLEOTIDE SEQUENCE [LARGE SCALE GENOMIC DNA]</scope>
    <source>
        <strain evidence="2 3">B4135</strain>
    </source>
</reference>
<dbReference type="InterPro" id="IPR041657">
    <property type="entry name" value="HTH_17"/>
</dbReference>
<evidence type="ECO:0000259" key="1">
    <source>
        <dbReference type="Pfam" id="PF12728"/>
    </source>
</evidence>
<dbReference type="AlphaFoldDB" id="A0A150M8J0"/>
<organism evidence="2 3">
    <name type="scientific">Caldibacillus debilis</name>
    <dbReference type="NCBI Taxonomy" id="301148"/>
    <lineage>
        <taxon>Bacteria</taxon>
        <taxon>Bacillati</taxon>
        <taxon>Bacillota</taxon>
        <taxon>Bacilli</taxon>
        <taxon>Bacillales</taxon>
        <taxon>Bacillaceae</taxon>
        <taxon>Caldibacillus</taxon>
    </lineage>
</organism>
<dbReference type="NCBIfam" id="TIGR01764">
    <property type="entry name" value="excise"/>
    <property type="match status" value="1"/>
</dbReference>
<evidence type="ECO:0000313" key="3">
    <source>
        <dbReference type="Proteomes" id="UP000075683"/>
    </source>
</evidence>
<dbReference type="InterPro" id="IPR010093">
    <property type="entry name" value="SinI_DNA-bd"/>
</dbReference>
<dbReference type="InterPro" id="IPR009061">
    <property type="entry name" value="DNA-bd_dom_put_sf"/>
</dbReference>
<name>A0A150M8J0_9BACI</name>
<dbReference type="EMBL" id="LQYT01000026">
    <property type="protein sequence ID" value="KYD20924.1"/>
    <property type="molecule type" value="Genomic_DNA"/>
</dbReference>
<sequence length="158" mass="18300">MKDFFTVEEVAELIQMHPRTIRRYIKEGKIKAAKLGKEWRIRREHIDHLLRKNTGKILDHSNAEILQFIQGDADEVNDYPTCAVLDLKMSVADAVNVSGLFIKMMNERKPEDGKAKFQYVYDQEKQRSRYILWGSPAFVGKMLTEAGRMLEGKNNGKI</sequence>
<dbReference type="Proteomes" id="UP000075683">
    <property type="component" value="Unassembled WGS sequence"/>
</dbReference>
<dbReference type="STRING" id="301148.B4135_1751"/>
<comment type="caution">
    <text evidence="2">The sequence shown here is derived from an EMBL/GenBank/DDBJ whole genome shotgun (WGS) entry which is preliminary data.</text>
</comment>
<accession>A0A150M8J0</accession>
<dbReference type="GO" id="GO:0003677">
    <property type="term" value="F:DNA binding"/>
    <property type="evidence" value="ECO:0007669"/>
    <property type="project" value="InterPro"/>
</dbReference>
<dbReference type="RefSeq" id="WP_061568420.1">
    <property type="nucleotide sequence ID" value="NZ_LQYT01000026.1"/>
</dbReference>